<reference evidence="3 4" key="1">
    <citation type="submission" date="2020-04" db="EMBL/GenBank/DDBJ databases">
        <title>Plant Genome Project.</title>
        <authorList>
            <person name="Zhang R.-G."/>
        </authorList>
    </citation>
    <scope>NUCLEOTIDE SEQUENCE [LARGE SCALE GENOMIC DNA]</scope>
    <source>
        <strain evidence="3">YNK0</strain>
        <tissue evidence="3">Leaf</tissue>
    </source>
</reference>
<dbReference type="PANTHER" id="PTHR36386">
    <property type="entry name" value="OS06G0683900 PROTEIN"/>
    <property type="match status" value="1"/>
</dbReference>
<keyword evidence="1" id="KW-0175">Coiled coil</keyword>
<dbReference type="PANTHER" id="PTHR36386:SF1">
    <property type="entry name" value="OS06G0683900 PROTEIN"/>
    <property type="match status" value="1"/>
</dbReference>
<accession>A0A834ZPX7</accession>
<gene>
    <name evidence="3" type="ORF">HHK36_003783</name>
</gene>
<organism evidence="3 4">
    <name type="scientific">Tetracentron sinense</name>
    <name type="common">Spur-leaf</name>
    <dbReference type="NCBI Taxonomy" id="13715"/>
    <lineage>
        <taxon>Eukaryota</taxon>
        <taxon>Viridiplantae</taxon>
        <taxon>Streptophyta</taxon>
        <taxon>Embryophyta</taxon>
        <taxon>Tracheophyta</taxon>
        <taxon>Spermatophyta</taxon>
        <taxon>Magnoliopsida</taxon>
        <taxon>Trochodendrales</taxon>
        <taxon>Trochodendraceae</taxon>
        <taxon>Tetracentron</taxon>
    </lineage>
</organism>
<keyword evidence="4" id="KW-1185">Reference proteome</keyword>
<evidence type="ECO:0000256" key="2">
    <source>
        <dbReference type="SAM" id="MobiDB-lite"/>
    </source>
</evidence>
<feature type="coiled-coil region" evidence="1">
    <location>
        <begin position="128"/>
        <end position="160"/>
    </location>
</feature>
<protein>
    <submittedName>
        <fullName evidence="3">Uncharacterized protein</fullName>
    </submittedName>
</protein>
<comment type="caution">
    <text evidence="3">The sequence shown here is derived from an EMBL/GenBank/DDBJ whole genome shotgun (WGS) entry which is preliminary data.</text>
</comment>
<sequence>MSILQYSDSINAPELQIWNNATFDDGDVDESTDIKSSSYQLQSICVNRSETLECDSSKENQSPAFCKSPVSVKSPIPIKPLCPNGAIGNSQGKPLKLLFKQDLRLPSPTVAKNGSEALHDDRKIDTEIEEIELEISRLSSKLEALRIEKLERNMKTIERRGRIVPAKFMEQKQISKNSTALKWIEEPPSVSASKKFHRRGVSLGPSEIIAGVRSRQMGKQEITPIQSIQSRRKSCFWKLQEIDEEKVTKQRGRNLSLSPKSRTSIYKIQASRKGFTTVGSKKHVKKDDMVLSCVQPKKLFREEEKLVSAKKSIKSGRVVASRYNQIPIQLAGNSTSIDCRKRSLPENDNDDSKWCDKKRASSVGKSHGSLPETGQNQVNANRAKKRWDISSAAMGHKNLVDSSPPSILKFPDLLPKNRTIRCTKDSSRDSGPAKRVAELTGR</sequence>
<evidence type="ECO:0000313" key="3">
    <source>
        <dbReference type="EMBL" id="KAF8411236.1"/>
    </source>
</evidence>
<feature type="region of interest" description="Disordered" evidence="2">
    <location>
        <begin position="419"/>
        <end position="442"/>
    </location>
</feature>
<feature type="compositionally biased region" description="Basic and acidic residues" evidence="2">
    <location>
        <begin position="340"/>
        <end position="359"/>
    </location>
</feature>
<proteinExistence type="predicted"/>
<name>A0A834ZPX7_TETSI</name>
<dbReference type="Proteomes" id="UP000655225">
    <property type="component" value="Unassembled WGS sequence"/>
</dbReference>
<dbReference type="AlphaFoldDB" id="A0A834ZPX7"/>
<feature type="compositionally biased region" description="Basic and acidic residues" evidence="2">
    <location>
        <begin position="422"/>
        <end position="442"/>
    </location>
</feature>
<dbReference type="EMBL" id="JABCRI010000002">
    <property type="protein sequence ID" value="KAF8411236.1"/>
    <property type="molecule type" value="Genomic_DNA"/>
</dbReference>
<evidence type="ECO:0000313" key="4">
    <source>
        <dbReference type="Proteomes" id="UP000655225"/>
    </source>
</evidence>
<evidence type="ECO:0000256" key="1">
    <source>
        <dbReference type="SAM" id="Coils"/>
    </source>
</evidence>
<dbReference type="OrthoDB" id="1932658at2759"/>
<dbReference type="OMA" id="WIKSPIS"/>
<feature type="region of interest" description="Disordered" evidence="2">
    <location>
        <begin position="340"/>
        <end position="390"/>
    </location>
</feature>